<protein>
    <submittedName>
        <fullName evidence="5">Phytanoyl-CoA dioxygenase</fullName>
    </submittedName>
</protein>
<reference evidence="5 6" key="1">
    <citation type="submission" date="2013-11" db="EMBL/GenBank/DDBJ databases">
        <title>Draft genome of the bovine lungworm Dictyocaulus viviparus.</title>
        <authorList>
            <person name="Mitreva M."/>
        </authorList>
    </citation>
    <scope>NUCLEOTIDE SEQUENCE [LARGE SCALE GENOMIC DNA]</scope>
    <source>
        <strain evidence="5 6">HannoverDv2000</strain>
    </source>
</reference>
<dbReference type="OrthoDB" id="445007at2759"/>
<proteinExistence type="inferred from homology"/>
<sequence length="296" mass="34619">MSWLEDFHKNGYVVIEDVYSAEELNEMKTEINRLITEIDFDEHPRSIFSTHDENRHIADEYFLNSSDKIRVFFEEGAHDANGNLIVDKHHALNKIGHGLHLCSPVFKRMSFHDKLKQLLKHLEYIEPKIVQSMYIFKQPKIGGVVMEHVDASFLYVEPFENLIGIWIAIDDADEKNGCLAFIPGSHKRSSVEYRFLRTHETNGSPLLKFVGIRPTYDRSLFISVPVKKGSVVIIHSLVVHRSDKNSSSYSRHAYTLHIMDGKNTTWSRDNWFVDERYKNHPRIDFQTFTITEFRKH</sequence>
<keyword evidence="5" id="KW-0560">Oxidoreductase</keyword>
<accession>A0A0D8XLG6</accession>
<dbReference type="AlphaFoldDB" id="A0A0D8XLG6"/>
<dbReference type="InterPro" id="IPR008775">
    <property type="entry name" value="Phytyl_CoA_dOase-like"/>
</dbReference>
<evidence type="ECO:0000313" key="5">
    <source>
        <dbReference type="EMBL" id="KJH43206.1"/>
    </source>
</evidence>
<evidence type="ECO:0000256" key="2">
    <source>
        <dbReference type="ARBA" id="ARBA00022723"/>
    </source>
</evidence>
<dbReference type="STRING" id="29172.A0A0D8XLG6"/>
<dbReference type="Gene3D" id="2.60.120.620">
    <property type="entry name" value="q2cbj1_9rhob like domain"/>
    <property type="match status" value="1"/>
</dbReference>
<dbReference type="SUPFAM" id="SSF51197">
    <property type="entry name" value="Clavaminate synthase-like"/>
    <property type="match status" value="1"/>
</dbReference>
<dbReference type="GO" id="GO:0051213">
    <property type="term" value="F:dioxygenase activity"/>
    <property type="evidence" value="ECO:0007669"/>
    <property type="project" value="UniProtKB-KW"/>
</dbReference>
<gene>
    <name evidence="5" type="ORF">DICVIV_10786</name>
</gene>
<comment type="similarity">
    <text evidence="4">Belongs to the PhyH family. PHYHD1 subfamily.</text>
</comment>
<keyword evidence="3" id="KW-0408">Iron</keyword>
<dbReference type="GO" id="GO:0046872">
    <property type="term" value="F:metal ion binding"/>
    <property type="evidence" value="ECO:0007669"/>
    <property type="project" value="UniProtKB-KW"/>
</dbReference>
<dbReference type="EMBL" id="KN716582">
    <property type="protein sequence ID" value="KJH43206.1"/>
    <property type="molecule type" value="Genomic_DNA"/>
</dbReference>
<keyword evidence="2" id="KW-0479">Metal-binding</keyword>
<comment type="cofactor">
    <cofactor evidence="1">
        <name>Fe cation</name>
        <dbReference type="ChEBI" id="CHEBI:24875"/>
    </cofactor>
</comment>
<dbReference type="PANTHER" id="PTHR20883">
    <property type="entry name" value="PHYTANOYL-COA DIOXYGENASE DOMAIN CONTAINING 1"/>
    <property type="match status" value="1"/>
</dbReference>
<evidence type="ECO:0000256" key="3">
    <source>
        <dbReference type="ARBA" id="ARBA00023004"/>
    </source>
</evidence>
<dbReference type="Pfam" id="PF05721">
    <property type="entry name" value="PhyH"/>
    <property type="match status" value="1"/>
</dbReference>
<keyword evidence="6" id="KW-1185">Reference proteome</keyword>
<keyword evidence="5" id="KW-0223">Dioxygenase</keyword>
<name>A0A0D8XLG6_DICVI</name>
<evidence type="ECO:0000256" key="4">
    <source>
        <dbReference type="ARBA" id="ARBA00038356"/>
    </source>
</evidence>
<reference evidence="6" key="2">
    <citation type="journal article" date="2016" name="Sci. Rep.">
        <title>Dictyocaulus viviparus genome, variome and transcriptome elucidate lungworm biology and support future intervention.</title>
        <authorList>
            <person name="McNulty S.N."/>
            <person name="Strube C."/>
            <person name="Rosa B.A."/>
            <person name="Martin J.C."/>
            <person name="Tyagi R."/>
            <person name="Choi Y.J."/>
            <person name="Wang Q."/>
            <person name="Hallsworth Pepin K."/>
            <person name="Zhang X."/>
            <person name="Ozersky P."/>
            <person name="Wilson R.K."/>
            <person name="Sternberg P.W."/>
            <person name="Gasser R.B."/>
            <person name="Mitreva M."/>
        </authorList>
    </citation>
    <scope>NUCLEOTIDE SEQUENCE [LARGE SCALE GENOMIC DNA]</scope>
    <source>
        <strain evidence="6">HannoverDv2000</strain>
    </source>
</reference>
<organism evidence="5 6">
    <name type="scientific">Dictyocaulus viviparus</name>
    <name type="common">Bovine lungworm</name>
    <dbReference type="NCBI Taxonomy" id="29172"/>
    <lineage>
        <taxon>Eukaryota</taxon>
        <taxon>Metazoa</taxon>
        <taxon>Ecdysozoa</taxon>
        <taxon>Nematoda</taxon>
        <taxon>Chromadorea</taxon>
        <taxon>Rhabditida</taxon>
        <taxon>Rhabditina</taxon>
        <taxon>Rhabditomorpha</taxon>
        <taxon>Strongyloidea</taxon>
        <taxon>Metastrongylidae</taxon>
        <taxon>Dictyocaulus</taxon>
    </lineage>
</organism>
<evidence type="ECO:0000256" key="1">
    <source>
        <dbReference type="ARBA" id="ARBA00001962"/>
    </source>
</evidence>
<dbReference type="PANTHER" id="PTHR20883:SF15">
    <property type="entry name" value="PHYTANOYL-COA DIOXYGENASE DOMAIN-CONTAINING PROTEIN 1"/>
    <property type="match status" value="1"/>
</dbReference>
<evidence type="ECO:0000313" key="6">
    <source>
        <dbReference type="Proteomes" id="UP000053766"/>
    </source>
</evidence>
<dbReference type="Proteomes" id="UP000053766">
    <property type="component" value="Unassembled WGS sequence"/>
</dbReference>